<dbReference type="Proteomes" id="UP001196413">
    <property type="component" value="Unassembled WGS sequence"/>
</dbReference>
<accession>A0AAD5MZ39</accession>
<evidence type="ECO:0000313" key="2">
    <source>
        <dbReference type="Proteomes" id="UP001196413"/>
    </source>
</evidence>
<evidence type="ECO:0000313" key="1">
    <source>
        <dbReference type="EMBL" id="KAJ1353759.1"/>
    </source>
</evidence>
<proteinExistence type="predicted"/>
<gene>
    <name evidence="1" type="ORF">KIN20_010475</name>
</gene>
<sequence>MLRGVVLRTQGQGLSKRKQNNELFTSVHPKRIAPNEAVSEREDCDCVFNRFQSDLVNSVRSQNRLVKHELCSALKLLENILFFIDRNRKPLRMASVSKRRQDYFRRADVYSEDLTKLMADAIAQIRSIVGMKQLNESIAISWNMARSGMNTMDEIVVVGDETDIPRCAPSEAVSKVINSAISALKITSSICVEEEVNVTTDSH</sequence>
<organism evidence="1 2">
    <name type="scientific">Parelaphostrongylus tenuis</name>
    <name type="common">Meningeal worm</name>
    <dbReference type="NCBI Taxonomy" id="148309"/>
    <lineage>
        <taxon>Eukaryota</taxon>
        <taxon>Metazoa</taxon>
        <taxon>Ecdysozoa</taxon>
        <taxon>Nematoda</taxon>
        <taxon>Chromadorea</taxon>
        <taxon>Rhabditida</taxon>
        <taxon>Rhabditina</taxon>
        <taxon>Rhabditomorpha</taxon>
        <taxon>Strongyloidea</taxon>
        <taxon>Metastrongylidae</taxon>
        <taxon>Parelaphostrongylus</taxon>
    </lineage>
</organism>
<dbReference type="AlphaFoldDB" id="A0AAD5MZ39"/>
<name>A0AAD5MZ39_PARTN</name>
<dbReference type="EMBL" id="JAHQIW010001835">
    <property type="protein sequence ID" value="KAJ1353759.1"/>
    <property type="molecule type" value="Genomic_DNA"/>
</dbReference>
<comment type="caution">
    <text evidence="1">The sequence shown here is derived from an EMBL/GenBank/DDBJ whole genome shotgun (WGS) entry which is preliminary data.</text>
</comment>
<reference evidence="1" key="1">
    <citation type="submission" date="2021-06" db="EMBL/GenBank/DDBJ databases">
        <title>Parelaphostrongylus tenuis whole genome reference sequence.</title>
        <authorList>
            <person name="Garwood T.J."/>
            <person name="Larsen P.A."/>
            <person name="Fountain-Jones N.M."/>
            <person name="Garbe J.R."/>
            <person name="Macchietto M.G."/>
            <person name="Kania S.A."/>
            <person name="Gerhold R.W."/>
            <person name="Richards J.E."/>
            <person name="Wolf T.M."/>
        </authorList>
    </citation>
    <scope>NUCLEOTIDE SEQUENCE</scope>
    <source>
        <strain evidence="1">MNPRO001-30</strain>
        <tissue evidence="1">Meninges</tissue>
    </source>
</reference>
<keyword evidence="2" id="KW-1185">Reference proteome</keyword>
<protein>
    <submittedName>
        <fullName evidence="1">Uncharacterized protein</fullName>
    </submittedName>
</protein>